<dbReference type="EMBL" id="ACIP02000007">
    <property type="protein sequence ID" value="EEP27344.1"/>
    <property type="molecule type" value="Genomic_DNA"/>
</dbReference>
<dbReference type="NCBIfam" id="NF004064">
    <property type="entry name" value="PRK05578.1"/>
    <property type="match status" value="1"/>
</dbReference>
<dbReference type="FunFam" id="3.40.140.10:FF:000008">
    <property type="entry name" value="Cytidine deaminase"/>
    <property type="match status" value="1"/>
</dbReference>
<evidence type="ECO:0000256" key="13">
    <source>
        <dbReference type="PIRSR" id="PIRSR606262-2"/>
    </source>
</evidence>
<evidence type="ECO:0000259" key="16">
    <source>
        <dbReference type="PROSITE" id="PS51747"/>
    </source>
</evidence>
<evidence type="ECO:0000256" key="10">
    <source>
        <dbReference type="ARBA" id="ARBA00049252"/>
    </source>
</evidence>
<dbReference type="NCBIfam" id="TIGR01354">
    <property type="entry name" value="cyt_deam_tetra"/>
    <property type="match status" value="1"/>
</dbReference>
<sequence>MAARERAYAPYSGFRVGAALLADGKIYRGCNIENASYGASNCAERTAAFAAVAAGAGHFQAIAIIGGREERAESYAWPCGICRQVLSEFADEEMQVIAAKSESDYRICSFKSLLPHGFSRETLFESTK</sequence>
<keyword evidence="8 14" id="KW-0862">Zinc</keyword>
<dbReference type="GO" id="GO:0008270">
    <property type="term" value="F:zinc ion binding"/>
    <property type="evidence" value="ECO:0007669"/>
    <property type="project" value="UniProtKB-UniRule"/>
</dbReference>
<keyword evidence="6 14" id="KW-0479">Metal-binding</keyword>
<dbReference type="EC" id="3.5.4.5" evidence="4 15"/>
<dbReference type="InterPro" id="IPR016193">
    <property type="entry name" value="Cytidine_deaminase-like"/>
</dbReference>
<gene>
    <name evidence="17" type="primary">cdd</name>
    <name evidence="17" type="ORF">GCWU000342_02038</name>
</gene>
<evidence type="ECO:0000256" key="11">
    <source>
        <dbReference type="ARBA" id="ARBA00049558"/>
    </source>
</evidence>
<dbReference type="GO" id="GO:0055086">
    <property type="term" value="P:nucleobase-containing small molecule metabolic process"/>
    <property type="evidence" value="ECO:0007669"/>
    <property type="project" value="UniProtKB-ARBA"/>
</dbReference>
<accession>C4GE92</accession>
<dbReference type="GO" id="GO:0004126">
    <property type="term" value="F:cytidine deaminase activity"/>
    <property type="evidence" value="ECO:0007669"/>
    <property type="project" value="UniProtKB-UniRule"/>
</dbReference>
<feature type="binding site" evidence="14">
    <location>
        <position position="82"/>
    </location>
    <ligand>
        <name>Zn(2+)</name>
        <dbReference type="ChEBI" id="CHEBI:29105"/>
        <note>catalytic</note>
    </ligand>
</feature>
<dbReference type="Proteomes" id="UP000003494">
    <property type="component" value="Unassembled WGS sequence"/>
</dbReference>
<dbReference type="STRING" id="626523.GCWU000342_02038"/>
<dbReference type="SUPFAM" id="SSF53927">
    <property type="entry name" value="Cytidine deaminase-like"/>
    <property type="match status" value="1"/>
</dbReference>
<comment type="catalytic activity">
    <reaction evidence="10 15">
        <text>2'-deoxycytidine + H2O + H(+) = 2'-deoxyuridine + NH4(+)</text>
        <dbReference type="Rhea" id="RHEA:13433"/>
        <dbReference type="ChEBI" id="CHEBI:15377"/>
        <dbReference type="ChEBI" id="CHEBI:15378"/>
        <dbReference type="ChEBI" id="CHEBI:15698"/>
        <dbReference type="ChEBI" id="CHEBI:16450"/>
        <dbReference type="ChEBI" id="CHEBI:28938"/>
        <dbReference type="EC" id="3.5.4.5"/>
    </reaction>
</comment>
<dbReference type="AlphaFoldDB" id="C4GE92"/>
<reference evidence="17" key="1">
    <citation type="submission" date="2009-04" db="EMBL/GenBank/DDBJ databases">
        <authorList>
            <person name="Weinstock G."/>
            <person name="Sodergren E."/>
            <person name="Clifton S."/>
            <person name="Fulton L."/>
            <person name="Fulton B."/>
            <person name="Courtney L."/>
            <person name="Fronick C."/>
            <person name="Harrison M."/>
            <person name="Strong C."/>
            <person name="Farmer C."/>
            <person name="Delahaunty K."/>
            <person name="Markovic C."/>
            <person name="Hall O."/>
            <person name="Minx P."/>
            <person name="Tomlinson C."/>
            <person name="Mitreva M."/>
            <person name="Nelson J."/>
            <person name="Hou S."/>
            <person name="Wollam A."/>
            <person name="Pepin K.H."/>
            <person name="Johnson M."/>
            <person name="Bhonagiri V."/>
            <person name="Nash W.E."/>
            <person name="Warren W."/>
            <person name="Chinwalla A."/>
            <person name="Mardis E.R."/>
            <person name="Wilson R.K."/>
        </authorList>
    </citation>
    <scope>NUCLEOTIDE SEQUENCE [LARGE SCALE GENOMIC DNA]</scope>
    <source>
        <strain evidence="17">DSM 14600</strain>
    </source>
</reference>
<keyword evidence="18" id="KW-1185">Reference proteome</keyword>
<feature type="domain" description="CMP/dCMP-type deaminase" evidence="16">
    <location>
        <begin position="1"/>
        <end position="121"/>
    </location>
</feature>
<evidence type="ECO:0000256" key="6">
    <source>
        <dbReference type="ARBA" id="ARBA00022723"/>
    </source>
</evidence>
<name>C4GE92_9FIRM</name>
<comment type="cofactor">
    <cofactor evidence="1 14 15">
        <name>Zn(2+)</name>
        <dbReference type="ChEBI" id="CHEBI:29105"/>
    </cofactor>
</comment>
<dbReference type="PANTHER" id="PTHR11644">
    <property type="entry name" value="CYTIDINE DEAMINASE"/>
    <property type="match status" value="1"/>
</dbReference>
<dbReference type="HOGENOM" id="CLU_097262_1_1_9"/>
<feature type="binding site" evidence="14">
    <location>
        <position position="79"/>
    </location>
    <ligand>
        <name>Zn(2+)</name>
        <dbReference type="ChEBI" id="CHEBI:29105"/>
        <note>catalytic</note>
    </ligand>
</feature>
<evidence type="ECO:0000256" key="5">
    <source>
        <dbReference type="ARBA" id="ARBA00018266"/>
    </source>
</evidence>
<dbReference type="Pfam" id="PF00383">
    <property type="entry name" value="dCMP_cyt_deam_1"/>
    <property type="match status" value="1"/>
</dbReference>
<comment type="similarity">
    <text evidence="3 15">Belongs to the cytidine and deoxycytidylate deaminase family.</text>
</comment>
<feature type="binding site" evidence="14">
    <location>
        <position position="42"/>
    </location>
    <ligand>
        <name>Zn(2+)</name>
        <dbReference type="ChEBI" id="CHEBI:29105"/>
        <note>catalytic</note>
    </ligand>
</feature>
<dbReference type="InterPro" id="IPR002125">
    <property type="entry name" value="CMP_dCMP_dom"/>
</dbReference>
<dbReference type="InterPro" id="IPR050202">
    <property type="entry name" value="Cyt/Deoxycyt_deaminase"/>
</dbReference>
<proteinExistence type="inferred from homology"/>
<evidence type="ECO:0000256" key="9">
    <source>
        <dbReference type="ARBA" id="ARBA00032005"/>
    </source>
</evidence>
<comment type="function">
    <text evidence="2 15">This enzyme scavenges exogenous and endogenous cytidine and 2'-deoxycytidine for UMP synthesis.</text>
</comment>
<evidence type="ECO:0000313" key="17">
    <source>
        <dbReference type="EMBL" id="EEP27344.1"/>
    </source>
</evidence>
<feature type="binding site" evidence="13">
    <location>
        <begin position="31"/>
        <end position="37"/>
    </location>
    <ligand>
        <name>substrate</name>
    </ligand>
</feature>
<dbReference type="CDD" id="cd01283">
    <property type="entry name" value="cytidine_deaminase"/>
    <property type="match status" value="1"/>
</dbReference>
<evidence type="ECO:0000313" key="18">
    <source>
        <dbReference type="Proteomes" id="UP000003494"/>
    </source>
</evidence>
<dbReference type="eggNOG" id="COG0295">
    <property type="taxonomic scope" value="Bacteria"/>
</dbReference>
<protein>
    <recommendedName>
        <fullName evidence="5 15">Cytidine deaminase</fullName>
        <ecNumber evidence="4 15">3.5.4.5</ecNumber>
    </recommendedName>
    <alternativeName>
        <fullName evidence="9 15">Cytidine aminohydrolase</fullName>
    </alternativeName>
</protein>
<evidence type="ECO:0000256" key="7">
    <source>
        <dbReference type="ARBA" id="ARBA00022801"/>
    </source>
</evidence>
<dbReference type="PROSITE" id="PS51747">
    <property type="entry name" value="CYT_DCMP_DEAMINASES_2"/>
    <property type="match status" value="1"/>
</dbReference>
<evidence type="ECO:0000256" key="15">
    <source>
        <dbReference type="RuleBase" id="RU364006"/>
    </source>
</evidence>
<evidence type="ECO:0000256" key="8">
    <source>
        <dbReference type="ARBA" id="ARBA00022833"/>
    </source>
</evidence>
<evidence type="ECO:0000256" key="14">
    <source>
        <dbReference type="PIRSR" id="PIRSR606262-3"/>
    </source>
</evidence>
<dbReference type="InterPro" id="IPR006262">
    <property type="entry name" value="Cyt_deam_tetra"/>
</dbReference>
<evidence type="ECO:0000256" key="4">
    <source>
        <dbReference type="ARBA" id="ARBA00012783"/>
    </source>
</evidence>
<dbReference type="Gene3D" id="3.40.140.10">
    <property type="entry name" value="Cytidine Deaminase, domain 2"/>
    <property type="match status" value="1"/>
</dbReference>
<comment type="caution">
    <text evidence="17">The sequence shown here is derived from an EMBL/GenBank/DDBJ whole genome shotgun (WGS) entry which is preliminary data.</text>
</comment>
<evidence type="ECO:0000256" key="1">
    <source>
        <dbReference type="ARBA" id="ARBA00001947"/>
    </source>
</evidence>
<evidence type="ECO:0000256" key="12">
    <source>
        <dbReference type="PIRSR" id="PIRSR606262-1"/>
    </source>
</evidence>
<dbReference type="GO" id="GO:0005829">
    <property type="term" value="C:cytosol"/>
    <property type="evidence" value="ECO:0007669"/>
    <property type="project" value="TreeGrafter"/>
</dbReference>
<keyword evidence="7 15" id="KW-0378">Hydrolase</keyword>
<evidence type="ECO:0000256" key="3">
    <source>
        <dbReference type="ARBA" id="ARBA00006576"/>
    </source>
</evidence>
<dbReference type="PANTHER" id="PTHR11644:SF2">
    <property type="entry name" value="CYTIDINE DEAMINASE"/>
    <property type="match status" value="1"/>
</dbReference>
<evidence type="ECO:0000256" key="2">
    <source>
        <dbReference type="ARBA" id="ARBA00003949"/>
    </source>
</evidence>
<comment type="catalytic activity">
    <reaction evidence="11 15">
        <text>cytidine + H2O + H(+) = uridine + NH4(+)</text>
        <dbReference type="Rhea" id="RHEA:16069"/>
        <dbReference type="ChEBI" id="CHEBI:15377"/>
        <dbReference type="ChEBI" id="CHEBI:15378"/>
        <dbReference type="ChEBI" id="CHEBI:16704"/>
        <dbReference type="ChEBI" id="CHEBI:17562"/>
        <dbReference type="ChEBI" id="CHEBI:28938"/>
        <dbReference type="EC" id="3.5.4.5"/>
    </reaction>
</comment>
<organism evidence="17 18">
    <name type="scientific">Shuttleworthella satelles DSM 14600</name>
    <dbReference type="NCBI Taxonomy" id="626523"/>
    <lineage>
        <taxon>Bacteria</taxon>
        <taxon>Bacillati</taxon>
        <taxon>Bacillota</taxon>
        <taxon>Clostridia</taxon>
        <taxon>Lachnospirales</taxon>
        <taxon>Lachnospiraceae</taxon>
        <taxon>Shuttleworthella</taxon>
    </lineage>
</organism>
<dbReference type="GO" id="GO:0072527">
    <property type="term" value="P:pyrimidine-containing compound metabolic process"/>
    <property type="evidence" value="ECO:0007669"/>
    <property type="project" value="UniProtKB-ARBA"/>
</dbReference>
<feature type="active site" description="Proton donor" evidence="12">
    <location>
        <position position="44"/>
    </location>
</feature>